<organism evidence="1 2">
    <name type="scientific">Methyloversatilis universalis (strain ATCC BAA-1314 / DSM 25237 / JCM 13912 / CCUG 52030 / FAM5)</name>
    <dbReference type="NCBI Taxonomy" id="1000565"/>
    <lineage>
        <taxon>Bacteria</taxon>
        <taxon>Pseudomonadati</taxon>
        <taxon>Pseudomonadota</taxon>
        <taxon>Betaproteobacteria</taxon>
        <taxon>Nitrosomonadales</taxon>
        <taxon>Sterolibacteriaceae</taxon>
        <taxon>Methyloversatilis</taxon>
    </lineage>
</organism>
<accession>F5RBX4</accession>
<dbReference type="RefSeq" id="WP_008060840.1">
    <property type="nucleotide sequence ID" value="NZ_AFHG01000044.1"/>
</dbReference>
<dbReference type="EMBL" id="AFHG01000044">
    <property type="protein sequence ID" value="EGK71991.1"/>
    <property type="molecule type" value="Genomic_DNA"/>
</dbReference>
<comment type="caution">
    <text evidence="1">The sequence shown here is derived from an EMBL/GenBank/DDBJ whole genome shotgun (WGS) entry which is preliminary data.</text>
</comment>
<sequence length="97" mass="10607">MSAAARIVEQDRRRAMLAALLVAPGYRLPLRAVRQAVESLGYVVSLDLVRTDLAWLAEQGLVEQADDVVTLTDRGNDVVMGRVAQPGVKRPEPGELR</sequence>
<evidence type="ECO:0008006" key="3">
    <source>
        <dbReference type="Google" id="ProtNLM"/>
    </source>
</evidence>
<gene>
    <name evidence="1" type="ORF">METUNv1_01769</name>
</gene>
<dbReference type="eggNOG" id="COG0640">
    <property type="taxonomic scope" value="Bacteria"/>
</dbReference>
<evidence type="ECO:0000313" key="2">
    <source>
        <dbReference type="Proteomes" id="UP000005019"/>
    </source>
</evidence>
<reference evidence="1 2" key="1">
    <citation type="journal article" date="2011" name="J. Bacteriol.">
        <title>Genome sequence of Methyloversatilis universalis FAM5T, a methylotrophic representative of the order Rhodocyclales.</title>
        <authorList>
            <person name="Kittichotirat W."/>
            <person name="Good N.M."/>
            <person name="Hall R."/>
            <person name="Bringel F."/>
            <person name="Lajus A."/>
            <person name="Medigue C."/>
            <person name="Smalley N.E."/>
            <person name="Beck D."/>
            <person name="Bumgarner R."/>
            <person name="Vuilleumier S."/>
            <person name="Kalyuzhnaya M.G."/>
        </authorList>
    </citation>
    <scope>NUCLEOTIDE SEQUENCE [LARGE SCALE GENOMIC DNA]</scope>
    <source>
        <strain evidence="2">ATCC BAA-1314 / JCM 13912 / FAM5</strain>
    </source>
</reference>
<dbReference type="STRING" id="1000565.METUNv1_01769"/>
<dbReference type="OrthoDB" id="8527781at2"/>
<keyword evidence="2" id="KW-1185">Reference proteome</keyword>
<name>F5RBX4_METUF</name>
<evidence type="ECO:0000313" key="1">
    <source>
        <dbReference type="EMBL" id="EGK71991.1"/>
    </source>
</evidence>
<protein>
    <recommendedName>
        <fullName evidence="3">ArsR family transcriptional regulator</fullName>
    </recommendedName>
</protein>
<dbReference type="Proteomes" id="UP000005019">
    <property type="component" value="Unassembled WGS sequence"/>
</dbReference>
<proteinExistence type="predicted"/>
<dbReference type="AlphaFoldDB" id="F5RBX4"/>